<dbReference type="OrthoDB" id="10395200at2759"/>
<reference evidence="1" key="1">
    <citation type="submission" date="2020-08" db="EMBL/GenBank/DDBJ databases">
        <title>Multicomponent nature underlies the extraordinary mechanical properties of spider dragline silk.</title>
        <authorList>
            <person name="Kono N."/>
            <person name="Nakamura H."/>
            <person name="Mori M."/>
            <person name="Yoshida Y."/>
            <person name="Ohtoshi R."/>
            <person name="Malay A.D."/>
            <person name="Moran D.A.P."/>
            <person name="Tomita M."/>
            <person name="Numata K."/>
            <person name="Arakawa K."/>
        </authorList>
    </citation>
    <scope>NUCLEOTIDE SEQUENCE</scope>
</reference>
<dbReference type="Proteomes" id="UP000886998">
    <property type="component" value="Unassembled WGS sequence"/>
</dbReference>
<protein>
    <submittedName>
        <fullName evidence="1">Uncharacterized protein</fullName>
    </submittedName>
</protein>
<evidence type="ECO:0000313" key="2">
    <source>
        <dbReference type="Proteomes" id="UP000886998"/>
    </source>
</evidence>
<keyword evidence="2" id="KW-1185">Reference proteome</keyword>
<evidence type="ECO:0000313" key="1">
    <source>
        <dbReference type="EMBL" id="GFS37052.1"/>
    </source>
</evidence>
<accession>A0A8X6M9H4</accession>
<organism evidence="1 2">
    <name type="scientific">Trichonephila inaurata madagascariensis</name>
    <dbReference type="NCBI Taxonomy" id="2747483"/>
    <lineage>
        <taxon>Eukaryota</taxon>
        <taxon>Metazoa</taxon>
        <taxon>Ecdysozoa</taxon>
        <taxon>Arthropoda</taxon>
        <taxon>Chelicerata</taxon>
        <taxon>Arachnida</taxon>
        <taxon>Araneae</taxon>
        <taxon>Araneomorphae</taxon>
        <taxon>Entelegynae</taxon>
        <taxon>Araneoidea</taxon>
        <taxon>Nephilidae</taxon>
        <taxon>Trichonephila</taxon>
        <taxon>Trichonephila inaurata</taxon>
    </lineage>
</organism>
<sequence length="84" mass="9186">MERSMWDKARVRLYWEVGATIQGCHFPEIGPGALEKEPFNSGADQQGQCNGNDAQRILAFEAAGGCVTMATPDPIGNYCFVFQS</sequence>
<name>A0A8X6M9H4_9ARAC</name>
<gene>
    <name evidence="1" type="ORF">TNIN_98191</name>
</gene>
<comment type="caution">
    <text evidence="1">The sequence shown here is derived from an EMBL/GenBank/DDBJ whole genome shotgun (WGS) entry which is preliminary data.</text>
</comment>
<dbReference type="AlphaFoldDB" id="A0A8X6M9H4"/>
<proteinExistence type="predicted"/>
<dbReference type="EMBL" id="BMAV01024904">
    <property type="protein sequence ID" value="GFS37052.1"/>
    <property type="molecule type" value="Genomic_DNA"/>
</dbReference>